<sequence length="434" mass="47503">MSTPAIYTHHEPQSSLLPLLSAHLPYSGPLFRRIQHSVFCPSEKAQILATFPPAPTATPVKPQSPWLAAYVDIYAGSQTQIWLYSSVEAEVSIPSIQEWSAIEGRSLATDRQSKLVLEPEIAAEIQAQLLSLCLYIQTHLLPPYISYLESQKNGHNQPTDPSPQAPFDDKFVKKLPPHSPTSFLFGSLHTGICDLLHATITTPEKLPPHLPRIRIPPRDPEVCMKYIFHRSTYDPLCQENGVASRINDSESGLPQGYRFHDLKRRLGVQAHQLDLVLSRTNIPRSKTMLQKIPSVAVYYDGGADDSSYPCPGATANGSPDCALGEMPVAWAFLVMDGSLSTLHVEEGHRGQGLARVISREVMKLAMGEKGGAYTTGSGSGSDSGEISMGEDDSDQGWLFADVSLPNKASRRVMGKLGGEPAWTVKWVAVEVVED</sequence>
<dbReference type="SUPFAM" id="SSF55729">
    <property type="entry name" value="Acyl-CoA N-acyltransferases (Nat)"/>
    <property type="match status" value="1"/>
</dbReference>
<dbReference type="InterPro" id="IPR053225">
    <property type="entry name" value="Acyl-CoA_N-acyltransferase"/>
</dbReference>
<evidence type="ECO:0000313" key="2">
    <source>
        <dbReference type="Proteomes" id="UP000224080"/>
    </source>
</evidence>
<name>A0A2B7XKH3_9EURO</name>
<dbReference type="Proteomes" id="UP000224080">
    <property type="component" value="Unassembled WGS sequence"/>
</dbReference>
<dbReference type="InterPro" id="IPR016181">
    <property type="entry name" value="Acyl_CoA_acyltransferase"/>
</dbReference>
<reference evidence="1 2" key="1">
    <citation type="submission" date="2017-10" db="EMBL/GenBank/DDBJ databases">
        <title>Comparative genomics in systemic dimorphic fungi from Ajellomycetaceae.</title>
        <authorList>
            <person name="Munoz J.F."/>
            <person name="Mcewen J.G."/>
            <person name="Clay O.K."/>
            <person name="Cuomo C.A."/>
        </authorList>
    </citation>
    <scope>NUCLEOTIDE SEQUENCE [LARGE SCALE GENOMIC DNA]</scope>
    <source>
        <strain evidence="1 2">UAMH130</strain>
    </source>
</reference>
<evidence type="ECO:0008006" key="3">
    <source>
        <dbReference type="Google" id="ProtNLM"/>
    </source>
</evidence>
<evidence type="ECO:0000313" key="1">
    <source>
        <dbReference type="EMBL" id="PGH09152.1"/>
    </source>
</evidence>
<dbReference type="EMBL" id="PDNC01000006">
    <property type="protein sequence ID" value="PGH09152.1"/>
    <property type="molecule type" value="Genomic_DNA"/>
</dbReference>
<dbReference type="OrthoDB" id="5335812at2759"/>
<keyword evidence="2" id="KW-1185">Reference proteome</keyword>
<dbReference type="PANTHER" id="PTHR20958">
    <property type="entry name" value="GLYCINE N-ACYLTRANSFERASE-LIKE PROTEIN"/>
    <property type="match status" value="1"/>
</dbReference>
<organism evidence="1 2">
    <name type="scientific">Blastomyces parvus</name>
    <dbReference type="NCBI Taxonomy" id="2060905"/>
    <lineage>
        <taxon>Eukaryota</taxon>
        <taxon>Fungi</taxon>
        <taxon>Dikarya</taxon>
        <taxon>Ascomycota</taxon>
        <taxon>Pezizomycotina</taxon>
        <taxon>Eurotiomycetes</taxon>
        <taxon>Eurotiomycetidae</taxon>
        <taxon>Onygenales</taxon>
        <taxon>Ajellomycetaceae</taxon>
        <taxon>Blastomyces</taxon>
    </lineage>
</organism>
<dbReference type="AlphaFoldDB" id="A0A2B7XKH3"/>
<dbReference type="PANTHER" id="PTHR20958:SF6">
    <property type="entry name" value="GLYCINE N-ACYLTRANSFERASE-LIKE PROTEIN"/>
    <property type="match status" value="1"/>
</dbReference>
<comment type="caution">
    <text evidence="1">The sequence shown here is derived from an EMBL/GenBank/DDBJ whole genome shotgun (WGS) entry which is preliminary data.</text>
</comment>
<gene>
    <name evidence="1" type="ORF">GX51_00906</name>
</gene>
<proteinExistence type="predicted"/>
<dbReference type="STRING" id="2060905.A0A2B7XKH3"/>
<protein>
    <recommendedName>
        <fullName evidence="3">FR47-like domain-containing protein</fullName>
    </recommendedName>
</protein>
<accession>A0A2B7XKH3</accession>
<dbReference type="Gene3D" id="3.40.630.30">
    <property type="match status" value="1"/>
</dbReference>